<proteinExistence type="predicted"/>
<accession>A0ABS5N003</accession>
<dbReference type="EMBL" id="JAGYHF010000008">
    <property type="protein sequence ID" value="MBS4079898.1"/>
    <property type="molecule type" value="Genomic_DNA"/>
</dbReference>
<gene>
    <name evidence="2" type="ORF">KFS80_16550</name>
</gene>
<reference evidence="2 3" key="1">
    <citation type="submission" date="2021-04" db="EMBL/GenBank/DDBJ databases">
        <title>Pseudomonas rustica sp. nov. isolated from raw milk.</title>
        <authorList>
            <person name="Fiedler G."/>
            <person name="Gieschler S."/>
            <person name="Kabisch J."/>
            <person name="Grimmler C."/>
            <person name="Brinks E."/>
            <person name="Wagner N."/>
            <person name="Hetzer B."/>
            <person name="Franz C.M.A.P."/>
            <person name="Boehnlein C."/>
        </authorList>
    </citation>
    <scope>NUCLEOTIDE SEQUENCE [LARGE SCALE GENOMIC DNA]</scope>
    <source>
        <strain evidence="2 3">MBT-4</strain>
    </source>
</reference>
<keyword evidence="3" id="KW-1185">Reference proteome</keyword>
<evidence type="ECO:0000313" key="3">
    <source>
        <dbReference type="Proteomes" id="UP000676035"/>
    </source>
</evidence>
<feature type="signal peptide" evidence="1">
    <location>
        <begin position="1"/>
        <end position="19"/>
    </location>
</feature>
<dbReference type="RefSeq" id="WP_212545353.1">
    <property type="nucleotide sequence ID" value="NZ_JAGYHF010000008.1"/>
</dbReference>
<dbReference type="Proteomes" id="UP000676035">
    <property type="component" value="Unassembled WGS sequence"/>
</dbReference>
<feature type="chain" id="PRO_5045639260" evidence="1">
    <location>
        <begin position="20"/>
        <end position="294"/>
    </location>
</feature>
<name>A0ABS5N003_9PSED</name>
<organism evidence="2 3">
    <name type="scientific">Pseudomonas rustica</name>
    <dbReference type="NCBI Taxonomy" id="2827099"/>
    <lineage>
        <taxon>Bacteria</taxon>
        <taxon>Pseudomonadati</taxon>
        <taxon>Pseudomonadota</taxon>
        <taxon>Gammaproteobacteria</taxon>
        <taxon>Pseudomonadales</taxon>
        <taxon>Pseudomonadaceae</taxon>
        <taxon>Pseudomonas</taxon>
    </lineage>
</organism>
<sequence length="294" mass="32729">MKFVLLVMSLVFPVMSVTADEKIVSLDPVFGLSQSARFYYVGSEGNQTLHGELLVAGKGSTEFPDVCEHEGGDAQLHDAYTVSAGNTFFVFTCSWAVMHPGVNLKGTDFVSYVYSDKELRTLVNNKKLASSISGYEGSLEEGGVDYFWYSTRALASKKLKEIARGASHDSLELSHEIVIARLKDKDYEALKSYLTQERLNSLFREYPMTKVNSGIYNDFGFALGEAGSDELAYSLLSKVEAVSPERVVLKLNIADVLWSSAKVKSKQYYRDYIAAMRSQGKERLIPSRAIERVK</sequence>
<protein>
    <submittedName>
        <fullName evidence="2">Uncharacterized protein</fullName>
    </submittedName>
</protein>
<keyword evidence="1" id="KW-0732">Signal</keyword>
<evidence type="ECO:0000313" key="2">
    <source>
        <dbReference type="EMBL" id="MBS4079898.1"/>
    </source>
</evidence>
<evidence type="ECO:0000256" key="1">
    <source>
        <dbReference type="SAM" id="SignalP"/>
    </source>
</evidence>
<comment type="caution">
    <text evidence="2">The sequence shown here is derived from an EMBL/GenBank/DDBJ whole genome shotgun (WGS) entry which is preliminary data.</text>
</comment>